<dbReference type="EMBL" id="SLYC01000014">
    <property type="protein sequence ID" value="TCQ02588.1"/>
    <property type="molecule type" value="Genomic_DNA"/>
</dbReference>
<evidence type="ECO:0000313" key="2">
    <source>
        <dbReference type="Proteomes" id="UP000295504"/>
    </source>
</evidence>
<reference evidence="1 2" key="1">
    <citation type="submission" date="2019-03" db="EMBL/GenBank/DDBJ databases">
        <title>Genomic Encyclopedia of Type Strains, Phase IV (KMG-IV): sequencing the most valuable type-strain genomes for metagenomic binning, comparative biology and taxonomic classification.</title>
        <authorList>
            <person name="Goeker M."/>
        </authorList>
    </citation>
    <scope>NUCLEOTIDE SEQUENCE [LARGE SCALE GENOMIC DNA]</scope>
    <source>
        <strain evidence="1 2">DSM 100013</strain>
    </source>
</reference>
<dbReference type="InterPro" id="IPR029044">
    <property type="entry name" value="Nucleotide-diphossugar_trans"/>
</dbReference>
<dbReference type="SUPFAM" id="SSF53448">
    <property type="entry name" value="Nucleotide-diphospho-sugar transferases"/>
    <property type="match status" value="1"/>
</dbReference>
<evidence type="ECO:0008006" key="3">
    <source>
        <dbReference type="Google" id="ProtNLM"/>
    </source>
</evidence>
<dbReference type="Gene3D" id="3.90.550.10">
    <property type="entry name" value="Spore Coat Polysaccharide Biosynthesis Protein SpsA, Chain A"/>
    <property type="match status" value="1"/>
</dbReference>
<proteinExistence type="predicted"/>
<accession>A0A4R2TGM4</accession>
<protein>
    <recommendedName>
        <fullName evidence="3">Glycosyltransferase A (GT-A) superfamily protein (DUF2064 family)</fullName>
    </recommendedName>
</protein>
<dbReference type="NCBIfam" id="TIGR04282">
    <property type="entry name" value="glyco_like_cofC"/>
    <property type="match status" value="1"/>
</dbReference>
<sequence length="235" mass="27031">MKALILMTRVPIPGCTKTRLMEILTGDECAELHKCFLMDLFKIFSFINDDIQIFLTYTPEQAFGLIKDMVPETVRCFPQVGDDLGKKMSNAFRYVFEKGYEKVCLMGADIPYIQPYEIKDSFNKLEKSDVVLGPTLDGGYYFIGIKKYNGGIFSNKLKWGNESVLEGTIDIVNNLDLKLALTYKHRDIDTKEDLFDLKQRADVGYFKDKTLPTNTITFINKLWSDKYNANKYIRG</sequence>
<name>A0A4R2TGM4_9FIRM</name>
<gene>
    <name evidence="1" type="ORF">EDD79_10142</name>
</gene>
<dbReference type="PANTHER" id="PTHR36529">
    <property type="entry name" value="SLL1095 PROTEIN"/>
    <property type="match status" value="1"/>
</dbReference>
<evidence type="ECO:0000313" key="1">
    <source>
        <dbReference type="EMBL" id="TCQ02588.1"/>
    </source>
</evidence>
<dbReference type="RefSeq" id="WP_132848318.1">
    <property type="nucleotide sequence ID" value="NZ_CP058648.1"/>
</dbReference>
<keyword evidence="2" id="KW-1185">Reference proteome</keyword>
<dbReference type="InterPro" id="IPR018641">
    <property type="entry name" value="Trfase_1_rSAM/seldom-assoc"/>
</dbReference>
<dbReference type="PANTHER" id="PTHR36529:SF1">
    <property type="entry name" value="GLYCOSYLTRANSFERASE"/>
    <property type="match status" value="1"/>
</dbReference>
<dbReference type="Proteomes" id="UP000295504">
    <property type="component" value="Unassembled WGS sequence"/>
</dbReference>
<dbReference type="OrthoDB" id="9810303at2"/>
<organism evidence="1 2">
    <name type="scientific">Serpentinicella alkaliphila</name>
    <dbReference type="NCBI Taxonomy" id="1734049"/>
    <lineage>
        <taxon>Bacteria</taxon>
        <taxon>Bacillati</taxon>
        <taxon>Bacillota</taxon>
        <taxon>Clostridia</taxon>
        <taxon>Peptostreptococcales</taxon>
        <taxon>Natronincolaceae</taxon>
        <taxon>Serpentinicella</taxon>
    </lineage>
</organism>
<dbReference type="Pfam" id="PF09837">
    <property type="entry name" value="DUF2064"/>
    <property type="match status" value="1"/>
</dbReference>
<comment type="caution">
    <text evidence="1">The sequence shown here is derived from an EMBL/GenBank/DDBJ whole genome shotgun (WGS) entry which is preliminary data.</text>
</comment>
<dbReference type="AlphaFoldDB" id="A0A4R2TGM4"/>